<name>A0A5J9V785_9POAL</name>
<gene>
    <name evidence="2" type="ORF">EJB05_23496</name>
</gene>
<dbReference type="AlphaFoldDB" id="A0A5J9V785"/>
<dbReference type="EMBL" id="RWGY01000011">
    <property type="protein sequence ID" value="TVU31795.1"/>
    <property type="molecule type" value="Genomic_DNA"/>
</dbReference>
<evidence type="ECO:0000313" key="2">
    <source>
        <dbReference type="EMBL" id="TVU31795.1"/>
    </source>
</evidence>
<evidence type="ECO:0000256" key="1">
    <source>
        <dbReference type="SAM" id="MobiDB-lite"/>
    </source>
</evidence>
<feature type="compositionally biased region" description="Low complexity" evidence="1">
    <location>
        <begin position="135"/>
        <end position="146"/>
    </location>
</feature>
<feature type="region of interest" description="Disordered" evidence="1">
    <location>
        <begin position="114"/>
        <end position="146"/>
    </location>
</feature>
<feature type="compositionally biased region" description="Basic and acidic residues" evidence="1">
    <location>
        <begin position="117"/>
        <end position="134"/>
    </location>
</feature>
<reference evidence="2 3" key="1">
    <citation type="journal article" date="2019" name="Sci. Rep.">
        <title>A high-quality genome of Eragrostis curvula grass provides insights into Poaceae evolution and supports new strategies to enhance forage quality.</title>
        <authorList>
            <person name="Carballo J."/>
            <person name="Santos B.A.C.M."/>
            <person name="Zappacosta D."/>
            <person name="Garbus I."/>
            <person name="Selva J.P."/>
            <person name="Gallo C.A."/>
            <person name="Diaz A."/>
            <person name="Albertini E."/>
            <person name="Caccamo M."/>
            <person name="Echenique V."/>
        </authorList>
    </citation>
    <scope>NUCLEOTIDE SEQUENCE [LARGE SCALE GENOMIC DNA]</scope>
    <source>
        <strain evidence="3">cv. Victoria</strain>
        <tissue evidence="2">Leaf</tissue>
    </source>
</reference>
<protein>
    <submittedName>
        <fullName evidence="2">Uncharacterized protein</fullName>
    </submittedName>
</protein>
<keyword evidence="3" id="KW-1185">Reference proteome</keyword>
<dbReference type="Gramene" id="TVU31795">
    <property type="protein sequence ID" value="TVU31795"/>
    <property type="gene ID" value="EJB05_23496"/>
</dbReference>
<feature type="compositionally biased region" description="Basic residues" evidence="1">
    <location>
        <begin position="58"/>
        <end position="68"/>
    </location>
</feature>
<sequence length="214" mass="22192">MATAGHFTMPVVFSRQIWARPAFGGDGGCAPAHGAASAAGAPGRRQVAARSSAEGARARRRRAQRLRRGIGGGVSGPCDACSLLAMARPWVAWRLAPPTDLGGWRASCGSRAMADGSARDRGRCEAERRREARPHGGAAAPRGGLRRLTPLGGCQCGAEQRRKTALAATTTWGRLGLQRTAAGCLALLGDSGAVQRRKTAQVTIGFAGMARVVV</sequence>
<dbReference type="Proteomes" id="UP000324897">
    <property type="component" value="Chromosome 1"/>
</dbReference>
<feature type="compositionally biased region" description="Low complexity" evidence="1">
    <location>
        <begin position="33"/>
        <end position="55"/>
    </location>
</feature>
<comment type="caution">
    <text evidence="2">The sequence shown here is derived from an EMBL/GenBank/DDBJ whole genome shotgun (WGS) entry which is preliminary data.</text>
</comment>
<feature type="region of interest" description="Disordered" evidence="1">
    <location>
        <begin position="33"/>
        <end position="69"/>
    </location>
</feature>
<accession>A0A5J9V785</accession>
<feature type="non-terminal residue" evidence="2">
    <location>
        <position position="1"/>
    </location>
</feature>
<proteinExistence type="predicted"/>
<evidence type="ECO:0000313" key="3">
    <source>
        <dbReference type="Proteomes" id="UP000324897"/>
    </source>
</evidence>
<organism evidence="2 3">
    <name type="scientific">Eragrostis curvula</name>
    <name type="common">weeping love grass</name>
    <dbReference type="NCBI Taxonomy" id="38414"/>
    <lineage>
        <taxon>Eukaryota</taxon>
        <taxon>Viridiplantae</taxon>
        <taxon>Streptophyta</taxon>
        <taxon>Embryophyta</taxon>
        <taxon>Tracheophyta</taxon>
        <taxon>Spermatophyta</taxon>
        <taxon>Magnoliopsida</taxon>
        <taxon>Liliopsida</taxon>
        <taxon>Poales</taxon>
        <taxon>Poaceae</taxon>
        <taxon>PACMAD clade</taxon>
        <taxon>Chloridoideae</taxon>
        <taxon>Eragrostideae</taxon>
        <taxon>Eragrostidinae</taxon>
        <taxon>Eragrostis</taxon>
    </lineage>
</organism>